<proteinExistence type="predicted"/>
<evidence type="ECO:0000313" key="2">
    <source>
        <dbReference type="Proteomes" id="UP000265566"/>
    </source>
</evidence>
<accession>A0A396IH53</accession>
<sequence length="128" mass="14524">MIKELRHLPILLHHVGTSSTTLIVFHWAANLSGSIVRLVSIELVTIILITHLRKLICRFFLPPNLLCLAPSKCSFARDVNVLCLIQTVMRTQDGKMRKTKGVLIKRVQSINSKKEHGQQFANICIWKA</sequence>
<dbReference type="Proteomes" id="UP000265566">
    <property type="component" value="Chromosome 4"/>
</dbReference>
<gene>
    <name evidence="1" type="ORF">MtrunA17_Chr4g0054481</name>
</gene>
<dbReference type="AlphaFoldDB" id="A0A396IH53"/>
<protein>
    <submittedName>
        <fullName evidence="1">Uncharacterized protein</fullName>
    </submittedName>
</protein>
<name>A0A396IH53_MEDTR</name>
<organism evidence="1 2">
    <name type="scientific">Medicago truncatula</name>
    <name type="common">Barrel medic</name>
    <name type="synonym">Medicago tribuloides</name>
    <dbReference type="NCBI Taxonomy" id="3880"/>
    <lineage>
        <taxon>Eukaryota</taxon>
        <taxon>Viridiplantae</taxon>
        <taxon>Streptophyta</taxon>
        <taxon>Embryophyta</taxon>
        <taxon>Tracheophyta</taxon>
        <taxon>Spermatophyta</taxon>
        <taxon>Magnoliopsida</taxon>
        <taxon>eudicotyledons</taxon>
        <taxon>Gunneridae</taxon>
        <taxon>Pentapetalae</taxon>
        <taxon>rosids</taxon>
        <taxon>fabids</taxon>
        <taxon>Fabales</taxon>
        <taxon>Fabaceae</taxon>
        <taxon>Papilionoideae</taxon>
        <taxon>50 kb inversion clade</taxon>
        <taxon>NPAAA clade</taxon>
        <taxon>Hologalegina</taxon>
        <taxon>IRL clade</taxon>
        <taxon>Trifolieae</taxon>
        <taxon>Medicago</taxon>
    </lineage>
</organism>
<dbReference type="EMBL" id="PSQE01000004">
    <property type="protein sequence ID" value="RHN63085.1"/>
    <property type="molecule type" value="Genomic_DNA"/>
</dbReference>
<comment type="caution">
    <text evidence="1">The sequence shown here is derived from an EMBL/GenBank/DDBJ whole genome shotgun (WGS) entry which is preliminary data.</text>
</comment>
<evidence type="ECO:0000313" key="1">
    <source>
        <dbReference type="EMBL" id="RHN63085.1"/>
    </source>
</evidence>
<reference evidence="2" key="1">
    <citation type="journal article" date="2018" name="Nat. Plants">
        <title>Whole-genome landscape of Medicago truncatula symbiotic genes.</title>
        <authorList>
            <person name="Pecrix Y."/>
            <person name="Staton S.E."/>
            <person name="Sallet E."/>
            <person name="Lelandais-Briere C."/>
            <person name="Moreau S."/>
            <person name="Carrere S."/>
            <person name="Blein T."/>
            <person name="Jardinaud M.F."/>
            <person name="Latrasse D."/>
            <person name="Zouine M."/>
            <person name="Zahm M."/>
            <person name="Kreplak J."/>
            <person name="Mayjonade B."/>
            <person name="Satge C."/>
            <person name="Perez M."/>
            <person name="Cauet S."/>
            <person name="Marande W."/>
            <person name="Chantry-Darmon C."/>
            <person name="Lopez-Roques C."/>
            <person name="Bouchez O."/>
            <person name="Berard A."/>
            <person name="Debelle F."/>
            <person name="Munos S."/>
            <person name="Bendahmane A."/>
            <person name="Berges H."/>
            <person name="Niebel A."/>
            <person name="Buitink J."/>
            <person name="Frugier F."/>
            <person name="Benhamed M."/>
            <person name="Crespi M."/>
            <person name="Gouzy J."/>
            <person name="Gamas P."/>
        </authorList>
    </citation>
    <scope>NUCLEOTIDE SEQUENCE [LARGE SCALE GENOMIC DNA]</scope>
    <source>
        <strain evidence="2">cv. Jemalong A17</strain>
    </source>
</reference>
<dbReference type="Gramene" id="rna25743">
    <property type="protein sequence ID" value="RHN63085.1"/>
    <property type="gene ID" value="gene25743"/>
</dbReference>